<comment type="caution">
    <text evidence="2">The sequence shown here is derived from an EMBL/GenBank/DDBJ whole genome shotgun (WGS) entry which is preliminary data.</text>
</comment>
<dbReference type="Proteomes" id="UP001549019">
    <property type="component" value="Unassembled WGS sequence"/>
</dbReference>
<feature type="region of interest" description="Disordered" evidence="1">
    <location>
        <begin position="48"/>
        <end position="68"/>
    </location>
</feature>
<dbReference type="EMBL" id="JBDZDV010000001">
    <property type="protein sequence ID" value="MET3109756.1"/>
    <property type="molecule type" value="Genomic_DNA"/>
</dbReference>
<reference evidence="2 3" key="1">
    <citation type="submission" date="2024-05" db="EMBL/GenBank/DDBJ databases">
        <title>Genomic Encyclopedia of Type Strains, Phase IV (KMG-IV): sequencing the most valuable type-strain genomes for metagenomic binning, comparative biology and taxonomic classification.</title>
        <authorList>
            <person name="Goeker M."/>
        </authorList>
    </citation>
    <scope>NUCLEOTIDE SEQUENCE [LARGE SCALE GENOMIC DNA]</scope>
    <source>
        <strain evidence="2 3">DSM 25286</strain>
    </source>
</reference>
<dbReference type="RefSeq" id="WP_230820904.1">
    <property type="nucleotide sequence ID" value="NZ_JAJNCU010000001.1"/>
</dbReference>
<protein>
    <submittedName>
        <fullName evidence="2">Hexokinase</fullName>
    </submittedName>
</protein>
<accession>A0ABV2E623</accession>
<organism evidence="2 3">
    <name type="scientific">Salinicoccus halitifaciens</name>
    <dbReference type="NCBI Taxonomy" id="1073415"/>
    <lineage>
        <taxon>Bacteria</taxon>
        <taxon>Bacillati</taxon>
        <taxon>Bacillota</taxon>
        <taxon>Bacilli</taxon>
        <taxon>Bacillales</taxon>
        <taxon>Staphylococcaceae</taxon>
        <taxon>Salinicoccus</taxon>
    </lineage>
</organism>
<evidence type="ECO:0000256" key="1">
    <source>
        <dbReference type="SAM" id="MobiDB-lite"/>
    </source>
</evidence>
<proteinExistence type="predicted"/>
<keyword evidence="3" id="KW-1185">Reference proteome</keyword>
<gene>
    <name evidence="2" type="ORF">ABHD89_000144</name>
</gene>
<evidence type="ECO:0000313" key="3">
    <source>
        <dbReference type="Proteomes" id="UP001549019"/>
    </source>
</evidence>
<sequence>MKKFEVLKEFKDIHSKEVYKVSSVQEVSDERFKEIQKNLAKHDGEFIKEIKQRKRKKKAEQPSEEEGA</sequence>
<evidence type="ECO:0000313" key="2">
    <source>
        <dbReference type="EMBL" id="MET3109756.1"/>
    </source>
</evidence>
<name>A0ABV2E623_9STAP</name>